<dbReference type="SUPFAM" id="SSF52777">
    <property type="entry name" value="CoA-dependent acyltransferases"/>
    <property type="match status" value="3"/>
</dbReference>
<protein>
    <submittedName>
        <fullName evidence="10">Amino acid adenylation domain-containing protein</fullName>
    </submittedName>
</protein>
<comment type="caution">
    <text evidence="10">The sequence shown here is derived from an EMBL/GenBank/DDBJ whole genome shotgun (WGS) entry which is preliminary data.</text>
</comment>
<dbReference type="Gene3D" id="2.30.38.10">
    <property type="entry name" value="Luciferase, Domain 3"/>
    <property type="match status" value="2"/>
</dbReference>
<evidence type="ECO:0000256" key="8">
    <source>
        <dbReference type="ARBA" id="ARBA00023268"/>
    </source>
</evidence>
<dbReference type="Pfam" id="PF13193">
    <property type="entry name" value="AMP-binding_C"/>
    <property type="match status" value="2"/>
</dbReference>
<dbReference type="InterPro" id="IPR045851">
    <property type="entry name" value="AMP-bd_C_sf"/>
</dbReference>
<dbReference type="InterPro" id="IPR000873">
    <property type="entry name" value="AMP-dep_synth/lig_dom"/>
</dbReference>
<dbReference type="SUPFAM" id="SSF51735">
    <property type="entry name" value="NAD(P)-binding Rossmann-fold domains"/>
    <property type="match status" value="1"/>
</dbReference>
<dbReference type="PROSITE" id="PS00455">
    <property type="entry name" value="AMP_BINDING"/>
    <property type="match status" value="2"/>
</dbReference>
<dbReference type="InterPro" id="IPR010080">
    <property type="entry name" value="Thioester_reductase-like_dom"/>
</dbReference>
<dbReference type="Gene3D" id="3.30.559.10">
    <property type="entry name" value="Chloramphenicol acetyltransferase-like domain"/>
    <property type="match status" value="1"/>
</dbReference>
<evidence type="ECO:0000313" key="11">
    <source>
        <dbReference type="Proteomes" id="UP000800303"/>
    </source>
</evidence>
<evidence type="ECO:0000256" key="5">
    <source>
        <dbReference type="ARBA" id="ARBA00022598"/>
    </source>
</evidence>
<dbReference type="InterPro" id="IPR010071">
    <property type="entry name" value="AA_adenyl_dom"/>
</dbReference>
<keyword evidence="6" id="KW-0677">Repeat</keyword>
<keyword evidence="7" id="KW-0045">Antibiotic biosynthesis</keyword>
<dbReference type="InterPro" id="IPR036736">
    <property type="entry name" value="ACP-like_sf"/>
</dbReference>
<keyword evidence="5" id="KW-0436">Ligase</keyword>
<dbReference type="CDD" id="cd05235">
    <property type="entry name" value="SDR_e1"/>
    <property type="match status" value="1"/>
</dbReference>
<keyword evidence="8" id="KW-0511">Multifunctional enzyme</keyword>
<dbReference type="NCBIfam" id="TIGR01746">
    <property type="entry name" value="Thioester-redct"/>
    <property type="match status" value="1"/>
</dbReference>
<name>A0ABX0FB09_9BACL</name>
<dbReference type="RefSeq" id="WP_166278225.1">
    <property type="nucleotide sequence ID" value="NZ_JAAFGS010000009.1"/>
</dbReference>
<dbReference type="PANTHER" id="PTHR45527:SF1">
    <property type="entry name" value="FATTY ACID SYNTHASE"/>
    <property type="match status" value="1"/>
</dbReference>
<keyword evidence="11" id="KW-1185">Reference proteome</keyword>
<dbReference type="SUPFAM" id="SSF47336">
    <property type="entry name" value="ACP-like"/>
    <property type="match status" value="2"/>
</dbReference>
<dbReference type="InterPro" id="IPR013120">
    <property type="entry name" value="FAR_NAD-bd"/>
</dbReference>
<gene>
    <name evidence="10" type="ORF">GYN08_19960</name>
</gene>
<dbReference type="Pfam" id="PF07993">
    <property type="entry name" value="NAD_binding_4"/>
    <property type="match status" value="1"/>
</dbReference>
<evidence type="ECO:0000256" key="3">
    <source>
        <dbReference type="ARBA" id="ARBA00022450"/>
    </source>
</evidence>
<dbReference type="NCBIfam" id="NF003417">
    <property type="entry name" value="PRK04813.1"/>
    <property type="match status" value="2"/>
</dbReference>
<evidence type="ECO:0000256" key="4">
    <source>
        <dbReference type="ARBA" id="ARBA00022553"/>
    </source>
</evidence>
<evidence type="ECO:0000259" key="9">
    <source>
        <dbReference type="PROSITE" id="PS50075"/>
    </source>
</evidence>
<accession>A0ABX0FB09</accession>
<feature type="domain" description="Carrier" evidence="9">
    <location>
        <begin position="1772"/>
        <end position="1848"/>
    </location>
</feature>
<evidence type="ECO:0000256" key="7">
    <source>
        <dbReference type="ARBA" id="ARBA00023194"/>
    </source>
</evidence>
<dbReference type="InterPro" id="IPR001242">
    <property type="entry name" value="Condensation_dom"/>
</dbReference>
<dbReference type="SUPFAM" id="SSF56801">
    <property type="entry name" value="Acetyl-CoA synthetase-like"/>
    <property type="match status" value="2"/>
</dbReference>
<dbReference type="InterPro" id="IPR009081">
    <property type="entry name" value="PP-bd_ACP"/>
</dbReference>
<dbReference type="Pfam" id="PF00668">
    <property type="entry name" value="Condensation"/>
    <property type="match status" value="1"/>
</dbReference>
<dbReference type="Gene3D" id="3.30.559.30">
    <property type="entry name" value="Nonribosomal peptide synthetase, condensation domain"/>
    <property type="match status" value="2"/>
</dbReference>
<dbReference type="Gene3D" id="3.40.50.980">
    <property type="match status" value="4"/>
</dbReference>
<dbReference type="InterPro" id="IPR025110">
    <property type="entry name" value="AMP-bd_C"/>
</dbReference>
<dbReference type="Gene3D" id="3.30.300.30">
    <property type="match status" value="2"/>
</dbReference>
<feature type="domain" description="Carrier" evidence="9">
    <location>
        <begin position="725"/>
        <end position="800"/>
    </location>
</feature>
<dbReference type="Gene3D" id="3.40.50.720">
    <property type="entry name" value="NAD(P)-binding Rossmann-like Domain"/>
    <property type="match status" value="1"/>
</dbReference>
<dbReference type="CDD" id="cd19531">
    <property type="entry name" value="LCL_NRPS-like"/>
    <property type="match status" value="1"/>
</dbReference>
<dbReference type="PROSITE" id="PS50075">
    <property type="entry name" value="CARRIER"/>
    <property type="match status" value="2"/>
</dbReference>
<evidence type="ECO:0000256" key="6">
    <source>
        <dbReference type="ARBA" id="ARBA00022737"/>
    </source>
</evidence>
<dbReference type="NCBIfam" id="TIGR01733">
    <property type="entry name" value="AA-adenyl-dom"/>
    <property type="match status" value="2"/>
</dbReference>
<reference evidence="10 11" key="1">
    <citation type="submission" date="2020-01" db="EMBL/GenBank/DDBJ databases">
        <title>Polyphasic characterisation and genomic insights into a novel alkali tolerant bacterium VR-M41.</title>
        <authorList>
            <person name="Vemuluri V.R."/>
        </authorList>
    </citation>
    <scope>NUCLEOTIDE SEQUENCE [LARGE SCALE GENOMIC DNA]</scope>
    <source>
        <strain evidence="10 11">VR-M41</strain>
    </source>
</reference>
<keyword evidence="3" id="KW-0596">Phosphopantetheine</keyword>
<sequence>MNAELKHHPNTQAYWLERLRGVEEKTVLSGETVPALEGIGSIEREFRAVDAGLLRAGAAHAAWSVLLQRYLRTEELAFAAWLPGSGSMIPLLFRADREETFRVRAEAVKKSLLEAGDLALAPEEFAAMYASLQAERPYNTGIGFDLPVSADEALANSGCDLFLAFSGTDRVYVRAVFRRAAFGESFVKEALANLQGIVVRMFAAPDSRIGEEDIIGEQEREILLNLWNRADGKFDADLPVHRMIKETAARVPEREAVVYEGGTLSYAELDGRSDVLAAELRAEGLGSGRIAGIMARPSAEMILSVLAVLKTGAAYLPIDPEYPQERIRFMLEDSGADLLLLTPGLAAPLGYAGGTLQVDNDRNWEAEAEEGEFGAPEDPAYVIYTSGSTGTPKGVVIEHRSLINLAQWHVDHFRVTPEDRTVKYAGFGFDASVWEIFPYLLQGAAIHMIPEDLRLDPAGLNRHFNEKGITIAFLPTQLCEQFMEYENYSLRVLLTGGDKLKTFRARPYELHNCYGPTENTIVTSSHLVTEMEDNIPIGKPVRGSQIMILDAFGRLQPVGAAGELCVAGVGLARGYLNRPELTAEKFTAHPYRAGERMYRTGDLARWKRDGTIEFLGRLDHQVKVRGFRIEIGEIEQRILERDGVRDCIVAALKDPNGEAYLCAYVESDTERSHAEWSEDLSRTLPDYMVPAHFVTLEKLPVNANGKIDRRALPEPAAGGGSDFEAPSNEVERRLHALWSGILGHDRFGVLDRFFDIGGHSLQAAVLRAQIDRQLGASLSIRELFEYATVRTQAAEIAKRTGEPGTRAAEQAAIPAALPAAYYPAYPAQSRLFLIEQMEGAGTAYNAPALLRVEGRLDADRLERSLRGLIRRHEALRTSFELLGDRVVQRVHEDAELRLAVSRAGERNIRAMMDAFVRPFDLSRAPLMRAGLVSCSDDLHFVMLDFHHIAVDGVSMHVFFEEWSRLYRGESPGTAPLQFKDFSVWYEREAAASVRASRLAYWKERLAGELPMLQLPLDKPRPEKQSFRGDTLHKEIGEELRTELKKLADRTGTTLFMVMLAAYGALLGRYAGQEDLIVGVPVANRSREELHGVIGMFVNTLPLRMYPDKKKTFAEYLQDVKSELLGAFDHQEYELGELVNELNVPRSAGRSPLFDTMFVMQNTGALAPELDGADAAAERYAPKIAKYDLMADVTEHGSGIRLDFQYCTDLFGESTIGKMADHYIRLLQSAAENEQVALHELPMLGRTEQASLICGLNDTVSDYERSLTIQEAFERRVLERPHHTAVAFEETSLTYAELNERANRLAHTLVEKGVGADKLVGLMLDRSPEMIVGLLGILKAGGAYVPIDPEYPEDRILYMLENSGSDLLLTQRHLAGRSAFGGSVLCLDEADAYSPRTENLPLRSNASDLLYVIYTSGTTGRPKGVMIEHRNMINLLHYEYTRTNIDYAGRVLQFTTISFDVCSQEIWSTLLAGGTLCMIRSETRREVGRLLELIERRQISVLFMPVSFLKFILSEKEYEERFPTCIRHIVTAGEQLVVPEKFREHLRRNGIFLHNHYGPSETHVATAHTIDPAGFIPELPPIGKPITNTRIYILNDALQLQPQGAAGELYIAGDCVGRGYYNQPELTNERYSADPFETGGRMYKTGDLARWNAAGELEFLGRLDHQVKIRGFRIELGEIETALLEHESVKETIVVAKEDASGGKYLCAYTASPVPAARQELRRHLADRLPDYMIPSYFVHLDVMPLTPNGKIDRRALPEPQPGEMESGTEYAAPQSETECRIAEVWRNVLGTERIGLHDNFFELGGHSLKAAVMVARLQEQFELSINNVFEHQTLAELAAVVKPASNRIAEKLAELKEASRAPGEDTLGGEREAYRRRAEADAASVEVSKLRDYRGVLLTGATGYVGIHLLHDMLALTDWEVYAVVRGDDDAQASRRIRAKLDFYFGEGALSEAAGRLHVFSGDLSEDRLGMSDESYRRLEREIDAIVHAAATVKHYGSYDDFKRHNVEATERLIDLAEAGQRKDFHHISTLGVATGIIPQRTEAFFGEYDLDLGQEYENYYAKTKFEAEKKVVEARERGLRTSIYRLGNVVFHSETGRFQENIGENAFYTMMQSFVRLGIVPELAPDTDFSYVDGISRAILLLMRPEGLQNEIFHLLNPNLESMHRILTEERVGRPVQTLEFAKFVDKLTDSFLANESRAEVDKIMLHYGWLESAQIQTRFEIASYRTAAYLERLGFVWKAMDDTLVSRMLAYAEQQNFFDLQSNEDEGFK</sequence>
<dbReference type="InterPro" id="IPR036291">
    <property type="entry name" value="NAD(P)-bd_dom_sf"/>
</dbReference>
<dbReference type="SMART" id="SM00823">
    <property type="entry name" value="PKS_PP"/>
    <property type="match status" value="2"/>
</dbReference>
<proteinExistence type="inferred from homology"/>
<evidence type="ECO:0000256" key="2">
    <source>
        <dbReference type="ARBA" id="ARBA00006432"/>
    </source>
</evidence>
<evidence type="ECO:0000313" key="10">
    <source>
        <dbReference type="EMBL" id="NGZ77570.1"/>
    </source>
</evidence>
<dbReference type="InterPro" id="IPR020806">
    <property type="entry name" value="PKS_PP-bd"/>
</dbReference>
<dbReference type="EMBL" id="JAAFGS010000009">
    <property type="protein sequence ID" value="NGZ77570.1"/>
    <property type="molecule type" value="Genomic_DNA"/>
</dbReference>
<dbReference type="InterPro" id="IPR020845">
    <property type="entry name" value="AMP-binding_CS"/>
</dbReference>
<dbReference type="InterPro" id="IPR023213">
    <property type="entry name" value="CAT-like_dom_sf"/>
</dbReference>
<organism evidence="10 11">
    <name type="scientific">Saccharibacillus alkalitolerans</name>
    <dbReference type="NCBI Taxonomy" id="2705290"/>
    <lineage>
        <taxon>Bacteria</taxon>
        <taxon>Bacillati</taxon>
        <taxon>Bacillota</taxon>
        <taxon>Bacilli</taxon>
        <taxon>Bacillales</taxon>
        <taxon>Paenibacillaceae</taxon>
        <taxon>Saccharibacillus</taxon>
    </lineage>
</organism>
<comment type="similarity">
    <text evidence="2">Belongs to the ATP-dependent AMP-binding enzyme family.</text>
</comment>
<dbReference type="Pfam" id="PF00550">
    <property type="entry name" value="PP-binding"/>
    <property type="match status" value="2"/>
</dbReference>
<dbReference type="PANTHER" id="PTHR45527">
    <property type="entry name" value="NONRIBOSOMAL PEPTIDE SYNTHETASE"/>
    <property type="match status" value="1"/>
</dbReference>
<comment type="cofactor">
    <cofactor evidence="1">
        <name>pantetheine 4'-phosphate</name>
        <dbReference type="ChEBI" id="CHEBI:47942"/>
    </cofactor>
</comment>
<evidence type="ECO:0000256" key="1">
    <source>
        <dbReference type="ARBA" id="ARBA00001957"/>
    </source>
</evidence>
<dbReference type="Proteomes" id="UP000800303">
    <property type="component" value="Unassembled WGS sequence"/>
</dbReference>
<dbReference type="Pfam" id="PF00501">
    <property type="entry name" value="AMP-binding"/>
    <property type="match status" value="2"/>
</dbReference>
<dbReference type="CDD" id="cd05930">
    <property type="entry name" value="A_NRPS"/>
    <property type="match status" value="1"/>
</dbReference>
<keyword evidence="4" id="KW-0597">Phosphoprotein</keyword>
<dbReference type="Gene3D" id="1.10.1200.10">
    <property type="entry name" value="ACP-like"/>
    <property type="match status" value="2"/>
</dbReference>